<sequence length="146" mass="15916">MSKSTALLVISASILVIHMLTLSFPAVEAAGDHHIGWIPTTTGCRGSMAECLAEGGDLDIDDMELSMDSEINRRILATNRRYISYDIHIKRDDGHDHDDGCEDQMLGIEDQGAYRVGGALGDGLWGGSPTVMRWVTGLIRLSNVWS</sequence>
<evidence type="ECO:0000256" key="4">
    <source>
        <dbReference type="ARBA" id="ARBA00022702"/>
    </source>
</evidence>
<dbReference type="Proteomes" id="UP000215914">
    <property type="component" value="Chromosome 3"/>
</dbReference>
<dbReference type="InParanoid" id="A0A251V9R1"/>
<accession>A0A251V9R1</accession>
<keyword evidence="4" id="KW-0372">Hormone</keyword>
<gene>
    <name evidence="8" type="ORF">HannXRQ_Chr03g0080731</name>
</gene>
<keyword evidence="5 7" id="KW-0732">Signal</keyword>
<keyword evidence="6" id="KW-1015">Disulfide bond</keyword>
<organism evidence="8 9">
    <name type="scientific">Helianthus annuus</name>
    <name type="common">Common sunflower</name>
    <dbReference type="NCBI Taxonomy" id="4232"/>
    <lineage>
        <taxon>Eukaryota</taxon>
        <taxon>Viridiplantae</taxon>
        <taxon>Streptophyta</taxon>
        <taxon>Embryophyta</taxon>
        <taxon>Tracheophyta</taxon>
        <taxon>Spermatophyta</taxon>
        <taxon>Magnoliopsida</taxon>
        <taxon>eudicotyledons</taxon>
        <taxon>Gunneridae</taxon>
        <taxon>Pentapetalae</taxon>
        <taxon>asterids</taxon>
        <taxon>campanulids</taxon>
        <taxon>Asterales</taxon>
        <taxon>Asteraceae</taxon>
        <taxon>Asteroideae</taxon>
        <taxon>Heliantheae alliance</taxon>
        <taxon>Heliantheae</taxon>
        <taxon>Helianthus</taxon>
    </lineage>
</organism>
<evidence type="ECO:0000256" key="5">
    <source>
        <dbReference type="ARBA" id="ARBA00022729"/>
    </source>
</evidence>
<dbReference type="GO" id="GO:0005179">
    <property type="term" value="F:hormone activity"/>
    <property type="evidence" value="ECO:0007669"/>
    <property type="project" value="UniProtKB-KW"/>
</dbReference>
<name>A0A251V9R1_HELAN</name>
<dbReference type="Pfam" id="PF05498">
    <property type="entry name" value="RALF"/>
    <property type="match status" value="1"/>
</dbReference>
<dbReference type="PANTHER" id="PTHR33136:SF95">
    <property type="entry name" value="PROTEIN RALF-LIKE 33-RELATED"/>
    <property type="match status" value="1"/>
</dbReference>
<evidence type="ECO:0000313" key="9">
    <source>
        <dbReference type="Proteomes" id="UP000215914"/>
    </source>
</evidence>
<dbReference type="InterPro" id="IPR008801">
    <property type="entry name" value="RALF"/>
</dbReference>
<evidence type="ECO:0000256" key="2">
    <source>
        <dbReference type="ARBA" id="ARBA00009178"/>
    </source>
</evidence>
<dbReference type="AlphaFoldDB" id="A0A251V9R1"/>
<feature type="signal peptide" evidence="7">
    <location>
        <begin position="1"/>
        <end position="29"/>
    </location>
</feature>
<feature type="chain" id="PRO_5012738790" evidence="7">
    <location>
        <begin position="30"/>
        <end position="146"/>
    </location>
</feature>
<evidence type="ECO:0000256" key="7">
    <source>
        <dbReference type="SAM" id="SignalP"/>
    </source>
</evidence>
<evidence type="ECO:0000313" key="8">
    <source>
        <dbReference type="EMBL" id="OTG31896.1"/>
    </source>
</evidence>
<evidence type="ECO:0000256" key="3">
    <source>
        <dbReference type="ARBA" id="ARBA00022525"/>
    </source>
</evidence>
<keyword evidence="9" id="KW-1185">Reference proteome</keyword>
<comment type="subcellular location">
    <subcellularLocation>
        <location evidence="1">Secreted</location>
    </subcellularLocation>
</comment>
<dbReference type="PANTHER" id="PTHR33136">
    <property type="entry name" value="RAPID ALKALINIZATION FACTOR-LIKE"/>
    <property type="match status" value="1"/>
</dbReference>
<dbReference type="GO" id="GO:0019722">
    <property type="term" value="P:calcium-mediated signaling"/>
    <property type="evidence" value="ECO:0000318"/>
    <property type="project" value="GO_Central"/>
</dbReference>
<reference evidence="9" key="1">
    <citation type="journal article" date="2017" name="Nature">
        <title>The sunflower genome provides insights into oil metabolism, flowering and Asterid evolution.</title>
        <authorList>
            <person name="Badouin H."/>
            <person name="Gouzy J."/>
            <person name="Grassa C.J."/>
            <person name="Murat F."/>
            <person name="Staton S.E."/>
            <person name="Cottret L."/>
            <person name="Lelandais-Briere C."/>
            <person name="Owens G.L."/>
            <person name="Carrere S."/>
            <person name="Mayjonade B."/>
            <person name="Legrand L."/>
            <person name="Gill N."/>
            <person name="Kane N.C."/>
            <person name="Bowers J.E."/>
            <person name="Hubner S."/>
            <person name="Bellec A."/>
            <person name="Berard A."/>
            <person name="Berges H."/>
            <person name="Blanchet N."/>
            <person name="Boniface M.C."/>
            <person name="Brunel D."/>
            <person name="Catrice O."/>
            <person name="Chaidir N."/>
            <person name="Claudel C."/>
            <person name="Donnadieu C."/>
            <person name="Faraut T."/>
            <person name="Fievet G."/>
            <person name="Helmstetter N."/>
            <person name="King M."/>
            <person name="Knapp S.J."/>
            <person name="Lai Z."/>
            <person name="Le Paslier M.C."/>
            <person name="Lippi Y."/>
            <person name="Lorenzon L."/>
            <person name="Mandel J.R."/>
            <person name="Marage G."/>
            <person name="Marchand G."/>
            <person name="Marquand E."/>
            <person name="Bret-Mestries E."/>
            <person name="Morien E."/>
            <person name="Nambeesan S."/>
            <person name="Nguyen T."/>
            <person name="Pegot-Espagnet P."/>
            <person name="Pouilly N."/>
            <person name="Raftis F."/>
            <person name="Sallet E."/>
            <person name="Schiex T."/>
            <person name="Thomas J."/>
            <person name="Vandecasteele C."/>
            <person name="Vares D."/>
            <person name="Vear F."/>
            <person name="Vautrin S."/>
            <person name="Crespi M."/>
            <person name="Mangin B."/>
            <person name="Burke J.M."/>
            <person name="Salse J."/>
            <person name="Munos S."/>
            <person name="Vincourt P."/>
            <person name="Rieseberg L.H."/>
            <person name="Langlade N.B."/>
        </authorList>
    </citation>
    <scope>NUCLEOTIDE SEQUENCE [LARGE SCALE GENOMIC DNA]</scope>
    <source>
        <strain evidence="9">cv. SF193</strain>
    </source>
</reference>
<evidence type="ECO:0000256" key="6">
    <source>
        <dbReference type="ARBA" id="ARBA00023157"/>
    </source>
</evidence>
<protein>
    <submittedName>
        <fullName evidence="8">Putative rapid ALkalinization Factor</fullName>
    </submittedName>
</protein>
<dbReference type="EMBL" id="CM007892">
    <property type="protein sequence ID" value="OTG31896.1"/>
    <property type="molecule type" value="Genomic_DNA"/>
</dbReference>
<dbReference type="GO" id="GO:0005576">
    <property type="term" value="C:extracellular region"/>
    <property type="evidence" value="ECO:0007669"/>
    <property type="project" value="UniProtKB-SubCell"/>
</dbReference>
<comment type="similarity">
    <text evidence="2">Belongs to the plant rapid alkalinization factor (RALF) family.</text>
</comment>
<proteinExistence type="inferred from homology"/>
<evidence type="ECO:0000256" key="1">
    <source>
        <dbReference type="ARBA" id="ARBA00004613"/>
    </source>
</evidence>
<keyword evidence="3" id="KW-0964">Secreted</keyword>